<feature type="compositionally biased region" description="Basic and acidic residues" evidence="4">
    <location>
        <begin position="386"/>
        <end position="402"/>
    </location>
</feature>
<dbReference type="GO" id="GO:0005634">
    <property type="term" value="C:nucleus"/>
    <property type="evidence" value="ECO:0007669"/>
    <property type="project" value="TreeGrafter"/>
</dbReference>
<evidence type="ECO:0000313" key="6">
    <source>
        <dbReference type="Proteomes" id="UP001140560"/>
    </source>
</evidence>
<dbReference type="Gene3D" id="3.80.10.10">
    <property type="entry name" value="Ribonuclease Inhibitor"/>
    <property type="match status" value="1"/>
</dbReference>
<name>A0A9W9CN24_9PLEO</name>
<proteinExistence type="predicted"/>
<evidence type="ECO:0000256" key="1">
    <source>
        <dbReference type="ARBA" id="ARBA00022468"/>
    </source>
</evidence>
<dbReference type="CDD" id="cd00116">
    <property type="entry name" value="LRR_RI"/>
    <property type="match status" value="1"/>
</dbReference>
<dbReference type="InterPro" id="IPR032675">
    <property type="entry name" value="LRR_dom_sf"/>
</dbReference>
<sequence length="426" mass="45933">MPASTVFSLEGKGLKLTTAEDIAPHIEALKSNGDVDEVRLLGNTLGIEASEALAKALESKKRLQVANLADIFTSRLLSEIPPALSHLLTALLTLPNLHTVDLSDNAFGLNTVAPLVDFLSQHTPLRYLYLNNNGLGPAAGVLVADALTALAAKKEAARNEGKPVPDLELVICGRNRLENGSMAAWAKAYAANTGVKTIKMTQNGIRQEGISHLITNGLSHLARLETLDLQDNTFTALGANALSKVLGNWTDLVELGVGDCLLSGRGGIALAAALDEGRNKKIQVLRLQFNDINAKGLAGLASASSAALPALRRVELNGNKFDEEDPSVEKLRQVLEARKDESGEHEDEEEYWGLDELDELESEDEDDEESDAEANEDDDDEEGVEVEERAARQLVEEQRAEESNVPQAKDPKVDDLANLMAKTEIK</sequence>
<dbReference type="GO" id="GO:0005829">
    <property type="term" value="C:cytosol"/>
    <property type="evidence" value="ECO:0007669"/>
    <property type="project" value="TreeGrafter"/>
</dbReference>
<evidence type="ECO:0000256" key="4">
    <source>
        <dbReference type="SAM" id="MobiDB-lite"/>
    </source>
</evidence>
<dbReference type="SUPFAM" id="SSF52047">
    <property type="entry name" value="RNI-like"/>
    <property type="match status" value="1"/>
</dbReference>
<reference evidence="5" key="1">
    <citation type="submission" date="2022-10" db="EMBL/GenBank/DDBJ databases">
        <title>Tapping the CABI collections for fungal endophytes: first genome assemblies for Collariella, Neodidymelliopsis, Ascochyta clinopodiicola, Didymella pomorum, Didymosphaeria variabile, Neocosmospora piperis and Neocucurbitaria cava.</title>
        <authorList>
            <person name="Hill R."/>
        </authorList>
    </citation>
    <scope>NUCLEOTIDE SEQUENCE</scope>
    <source>
        <strain evidence="5">IMI 356814</strain>
    </source>
</reference>
<evidence type="ECO:0000256" key="2">
    <source>
        <dbReference type="ARBA" id="ARBA00022614"/>
    </source>
</evidence>
<feature type="region of interest" description="Disordered" evidence="4">
    <location>
        <begin position="337"/>
        <end position="426"/>
    </location>
</feature>
<dbReference type="PANTHER" id="PTHR24113:SF12">
    <property type="entry name" value="RAN GTPASE-ACTIVATING PROTEIN 1"/>
    <property type="match status" value="1"/>
</dbReference>
<dbReference type="EMBL" id="JAPEUY010000006">
    <property type="protein sequence ID" value="KAJ4372156.1"/>
    <property type="molecule type" value="Genomic_DNA"/>
</dbReference>
<dbReference type="OrthoDB" id="184583at2759"/>
<keyword evidence="2" id="KW-0433">Leucine-rich repeat</keyword>
<dbReference type="InterPro" id="IPR001611">
    <property type="entry name" value="Leu-rich_rpt"/>
</dbReference>
<feature type="compositionally biased region" description="Acidic residues" evidence="4">
    <location>
        <begin position="343"/>
        <end position="385"/>
    </location>
</feature>
<gene>
    <name evidence="5" type="primary">rna1</name>
    <name evidence="5" type="ORF">N0V83_003929</name>
</gene>
<dbReference type="GO" id="GO:0031267">
    <property type="term" value="F:small GTPase binding"/>
    <property type="evidence" value="ECO:0007669"/>
    <property type="project" value="TreeGrafter"/>
</dbReference>
<organism evidence="5 6">
    <name type="scientific">Neocucurbitaria cava</name>
    <dbReference type="NCBI Taxonomy" id="798079"/>
    <lineage>
        <taxon>Eukaryota</taxon>
        <taxon>Fungi</taxon>
        <taxon>Dikarya</taxon>
        <taxon>Ascomycota</taxon>
        <taxon>Pezizomycotina</taxon>
        <taxon>Dothideomycetes</taxon>
        <taxon>Pleosporomycetidae</taxon>
        <taxon>Pleosporales</taxon>
        <taxon>Pleosporineae</taxon>
        <taxon>Cucurbitariaceae</taxon>
        <taxon>Neocucurbitaria</taxon>
    </lineage>
</organism>
<dbReference type="SMART" id="SM00368">
    <property type="entry name" value="LRR_RI"/>
    <property type="match status" value="7"/>
</dbReference>
<dbReference type="Proteomes" id="UP001140560">
    <property type="component" value="Unassembled WGS sequence"/>
</dbReference>
<dbReference type="GO" id="GO:0048471">
    <property type="term" value="C:perinuclear region of cytoplasm"/>
    <property type="evidence" value="ECO:0007669"/>
    <property type="project" value="TreeGrafter"/>
</dbReference>
<keyword evidence="1" id="KW-0343">GTPase activation</keyword>
<dbReference type="Pfam" id="PF13516">
    <property type="entry name" value="LRR_6"/>
    <property type="match status" value="2"/>
</dbReference>
<protein>
    <submittedName>
        <fullName evidence="5">Ran GAP Rna1</fullName>
    </submittedName>
</protein>
<accession>A0A9W9CN24</accession>
<dbReference type="PANTHER" id="PTHR24113">
    <property type="entry name" value="RAN GTPASE-ACTIVATING PROTEIN 1"/>
    <property type="match status" value="1"/>
</dbReference>
<evidence type="ECO:0000313" key="5">
    <source>
        <dbReference type="EMBL" id="KAJ4372156.1"/>
    </source>
</evidence>
<keyword evidence="6" id="KW-1185">Reference proteome</keyword>
<dbReference type="GO" id="GO:0005096">
    <property type="term" value="F:GTPase activator activity"/>
    <property type="evidence" value="ECO:0007669"/>
    <property type="project" value="UniProtKB-KW"/>
</dbReference>
<dbReference type="GO" id="GO:0006913">
    <property type="term" value="P:nucleocytoplasmic transport"/>
    <property type="evidence" value="ECO:0007669"/>
    <property type="project" value="TreeGrafter"/>
</dbReference>
<keyword evidence="3" id="KW-0677">Repeat</keyword>
<evidence type="ECO:0000256" key="3">
    <source>
        <dbReference type="ARBA" id="ARBA00022737"/>
    </source>
</evidence>
<dbReference type="InterPro" id="IPR027038">
    <property type="entry name" value="RanGap"/>
</dbReference>
<comment type="caution">
    <text evidence="5">The sequence shown here is derived from an EMBL/GenBank/DDBJ whole genome shotgun (WGS) entry which is preliminary data.</text>
</comment>
<dbReference type="AlphaFoldDB" id="A0A9W9CN24"/>